<comment type="caution">
    <text evidence="2">The sequence shown here is derived from an EMBL/GenBank/DDBJ whole genome shotgun (WGS) entry which is preliminary data.</text>
</comment>
<proteinExistence type="predicted"/>
<accession>A0AAV1QD48</accession>
<protein>
    <recommendedName>
        <fullName evidence="4">Transposase</fullName>
    </recommendedName>
</protein>
<evidence type="ECO:0000313" key="2">
    <source>
        <dbReference type="EMBL" id="CAK6981095.1"/>
    </source>
</evidence>
<name>A0AAV1QD48_SCOSC</name>
<dbReference type="EMBL" id="CAWUFR010000771">
    <property type="protein sequence ID" value="CAK6981095.1"/>
    <property type="molecule type" value="Genomic_DNA"/>
</dbReference>
<evidence type="ECO:0008006" key="4">
    <source>
        <dbReference type="Google" id="ProtNLM"/>
    </source>
</evidence>
<organism evidence="2 3">
    <name type="scientific">Scomber scombrus</name>
    <name type="common">Atlantic mackerel</name>
    <name type="synonym">Scomber vernalis</name>
    <dbReference type="NCBI Taxonomy" id="13677"/>
    <lineage>
        <taxon>Eukaryota</taxon>
        <taxon>Metazoa</taxon>
        <taxon>Chordata</taxon>
        <taxon>Craniata</taxon>
        <taxon>Vertebrata</taxon>
        <taxon>Euteleostomi</taxon>
        <taxon>Actinopterygii</taxon>
        <taxon>Neopterygii</taxon>
        <taxon>Teleostei</taxon>
        <taxon>Neoteleostei</taxon>
        <taxon>Acanthomorphata</taxon>
        <taxon>Pelagiaria</taxon>
        <taxon>Scombriformes</taxon>
        <taxon>Scombridae</taxon>
        <taxon>Scomber</taxon>
    </lineage>
</organism>
<keyword evidence="3" id="KW-1185">Reference proteome</keyword>
<dbReference type="AlphaFoldDB" id="A0AAV1QD48"/>
<reference evidence="2 3" key="1">
    <citation type="submission" date="2024-01" db="EMBL/GenBank/DDBJ databases">
        <authorList>
            <person name="Alioto T."/>
            <person name="Alioto T."/>
            <person name="Gomez Garrido J."/>
        </authorList>
    </citation>
    <scope>NUCLEOTIDE SEQUENCE [LARGE SCALE GENOMIC DNA]</scope>
</reference>
<evidence type="ECO:0000313" key="3">
    <source>
        <dbReference type="Proteomes" id="UP001314229"/>
    </source>
</evidence>
<gene>
    <name evidence="2" type="ORF">FSCOSCO3_A003730</name>
</gene>
<feature type="region of interest" description="Disordered" evidence="1">
    <location>
        <begin position="20"/>
        <end position="50"/>
    </location>
</feature>
<sequence length="135" mass="15227">MRRDATLRECCPTRPFNLLPGTEEEADDVTAGASCSTEHEEEEEGLPEHSQVQVEEITTNVESMVNQYFTVSILHLQCPIHMLHLVIKDAVNEHASVNCLLLKVGQLVTSVRKSCLYTEKPTNLEYAPRLLAQRH</sequence>
<dbReference type="Proteomes" id="UP001314229">
    <property type="component" value="Unassembled WGS sequence"/>
</dbReference>
<evidence type="ECO:0000256" key="1">
    <source>
        <dbReference type="SAM" id="MobiDB-lite"/>
    </source>
</evidence>